<dbReference type="CDD" id="cd16917">
    <property type="entry name" value="HATPase_UhpB-NarQ-NarX-like"/>
    <property type="match status" value="1"/>
</dbReference>
<keyword evidence="6" id="KW-0418">Kinase</keyword>
<keyword evidence="3" id="KW-0597">Phosphoprotein</keyword>
<keyword evidence="8" id="KW-0902">Two-component regulatory system</keyword>
<reference evidence="11" key="2">
    <citation type="submission" date="2023-01" db="EMBL/GenBank/DDBJ databases">
        <authorList>
            <person name="Sun Q."/>
            <person name="Evtushenko L."/>
        </authorList>
    </citation>
    <scope>NUCLEOTIDE SEQUENCE</scope>
    <source>
        <strain evidence="11">VKM Ac-1321</strain>
    </source>
</reference>
<evidence type="ECO:0000256" key="3">
    <source>
        <dbReference type="ARBA" id="ARBA00022553"/>
    </source>
</evidence>
<dbReference type="EC" id="2.7.13.3" evidence="2"/>
<keyword evidence="12" id="KW-1185">Reference proteome</keyword>
<feature type="domain" description="Histidine kinase/HSP90-like ATPase" evidence="10">
    <location>
        <begin position="273"/>
        <end position="361"/>
    </location>
</feature>
<dbReference type="SUPFAM" id="SSF55874">
    <property type="entry name" value="ATPase domain of HSP90 chaperone/DNA topoisomerase II/histidine kinase"/>
    <property type="match status" value="1"/>
</dbReference>
<dbReference type="SMART" id="SM00387">
    <property type="entry name" value="HATPase_c"/>
    <property type="match status" value="1"/>
</dbReference>
<dbReference type="RefSeq" id="WP_261964341.1">
    <property type="nucleotide sequence ID" value="NZ_BAAAXA010000003.1"/>
</dbReference>
<feature type="transmembrane region" description="Helical" evidence="9">
    <location>
        <begin position="70"/>
        <end position="97"/>
    </location>
</feature>
<evidence type="ECO:0000256" key="6">
    <source>
        <dbReference type="ARBA" id="ARBA00022777"/>
    </source>
</evidence>
<feature type="transmembrane region" description="Helical" evidence="9">
    <location>
        <begin position="109"/>
        <end position="135"/>
    </location>
</feature>
<evidence type="ECO:0000256" key="9">
    <source>
        <dbReference type="SAM" id="Phobius"/>
    </source>
</evidence>
<keyword evidence="9" id="KW-1133">Transmembrane helix</keyword>
<name>A0A9W6KSF8_9ACTN</name>
<evidence type="ECO:0000259" key="10">
    <source>
        <dbReference type="SMART" id="SM00387"/>
    </source>
</evidence>
<evidence type="ECO:0000256" key="5">
    <source>
        <dbReference type="ARBA" id="ARBA00022741"/>
    </source>
</evidence>
<dbReference type="AlphaFoldDB" id="A0A9W6KSF8"/>
<dbReference type="GO" id="GO:0046983">
    <property type="term" value="F:protein dimerization activity"/>
    <property type="evidence" value="ECO:0007669"/>
    <property type="project" value="InterPro"/>
</dbReference>
<proteinExistence type="predicted"/>
<evidence type="ECO:0000256" key="2">
    <source>
        <dbReference type="ARBA" id="ARBA00012438"/>
    </source>
</evidence>
<dbReference type="PANTHER" id="PTHR24421:SF10">
    <property type="entry name" value="NITRATE_NITRITE SENSOR PROTEIN NARQ"/>
    <property type="match status" value="1"/>
</dbReference>
<organism evidence="11 12">
    <name type="scientific">Dactylosporangium matsuzakiense</name>
    <dbReference type="NCBI Taxonomy" id="53360"/>
    <lineage>
        <taxon>Bacteria</taxon>
        <taxon>Bacillati</taxon>
        <taxon>Actinomycetota</taxon>
        <taxon>Actinomycetes</taxon>
        <taxon>Micromonosporales</taxon>
        <taxon>Micromonosporaceae</taxon>
        <taxon>Dactylosporangium</taxon>
    </lineage>
</organism>
<keyword evidence="9" id="KW-0472">Membrane</keyword>
<evidence type="ECO:0000256" key="7">
    <source>
        <dbReference type="ARBA" id="ARBA00022840"/>
    </source>
</evidence>
<protein>
    <recommendedName>
        <fullName evidence="2">histidine kinase</fullName>
        <ecNumber evidence="2">2.7.13.3</ecNumber>
    </recommendedName>
</protein>
<reference evidence="11" key="1">
    <citation type="journal article" date="2014" name="Int. J. Syst. Evol. Microbiol.">
        <title>Complete genome sequence of Corynebacterium casei LMG S-19264T (=DSM 44701T), isolated from a smear-ripened cheese.</title>
        <authorList>
            <consortium name="US DOE Joint Genome Institute (JGI-PGF)"/>
            <person name="Walter F."/>
            <person name="Albersmeier A."/>
            <person name="Kalinowski J."/>
            <person name="Ruckert C."/>
        </authorList>
    </citation>
    <scope>NUCLEOTIDE SEQUENCE</scope>
    <source>
        <strain evidence="11">VKM Ac-1321</strain>
    </source>
</reference>
<gene>
    <name evidence="11" type="ORF">GCM10017581_073170</name>
</gene>
<keyword evidence="4" id="KW-0808">Transferase</keyword>
<dbReference type="Gene3D" id="1.20.5.1930">
    <property type="match status" value="1"/>
</dbReference>
<comment type="caution">
    <text evidence="11">The sequence shown here is derived from an EMBL/GenBank/DDBJ whole genome shotgun (WGS) entry which is preliminary data.</text>
</comment>
<dbReference type="GO" id="GO:0005524">
    <property type="term" value="F:ATP binding"/>
    <property type="evidence" value="ECO:0007669"/>
    <property type="project" value="UniProtKB-KW"/>
</dbReference>
<keyword evidence="9" id="KW-0812">Transmembrane</keyword>
<dbReference type="GO" id="GO:0016020">
    <property type="term" value="C:membrane"/>
    <property type="evidence" value="ECO:0007669"/>
    <property type="project" value="InterPro"/>
</dbReference>
<feature type="transmembrane region" description="Helical" evidence="9">
    <location>
        <begin position="12"/>
        <end position="33"/>
    </location>
</feature>
<sequence>MGIARRWARTAFGVGVGAATVPLEMLVVLPAWLGIATRPARALTDIALRRIGVSVDYPPGRAVRFLAVRWVVGLLGGAVLFLLALGAGTAVRLVWGWARGEEPDGIAPAAWIIAYFTVVGLVLLFAGLQGLAGVLSAERWLARNLLGPTRRDRFEQRISALAASRAETVAAVDEERRRIERDLHDGVQQRLVALGLLLGRSRRARAPEKADELLRQAHDEAQRALEELREVAWRIYPTMLDEHGLPAALEAVAERSALPLRLEYDVAAPLGRAVETAIYFVVREAVTNAVKHSGASAIAVLVGCTAKTVTITVRDDGTGGADPAGGGLTGLARRVAALDGRLQVDSPPGGPTVVRAELPCA</sequence>
<dbReference type="InterPro" id="IPR011712">
    <property type="entry name" value="Sig_transdc_His_kin_sub3_dim/P"/>
</dbReference>
<evidence type="ECO:0000256" key="1">
    <source>
        <dbReference type="ARBA" id="ARBA00000085"/>
    </source>
</evidence>
<comment type="catalytic activity">
    <reaction evidence="1">
        <text>ATP + protein L-histidine = ADP + protein N-phospho-L-histidine.</text>
        <dbReference type="EC" id="2.7.13.3"/>
    </reaction>
</comment>
<keyword evidence="5" id="KW-0547">Nucleotide-binding</keyword>
<evidence type="ECO:0000256" key="8">
    <source>
        <dbReference type="ARBA" id="ARBA00023012"/>
    </source>
</evidence>
<dbReference type="InterPro" id="IPR003594">
    <property type="entry name" value="HATPase_dom"/>
</dbReference>
<dbReference type="InterPro" id="IPR036890">
    <property type="entry name" value="HATPase_C_sf"/>
</dbReference>
<accession>A0A9W6KSF8</accession>
<dbReference type="GO" id="GO:0000155">
    <property type="term" value="F:phosphorelay sensor kinase activity"/>
    <property type="evidence" value="ECO:0007669"/>
    <property type="project" value="InterPro"/>
</dbReference>
<dbReference type="PANTHER" id="PTHR24421">
    <property type="entry name" value="NITRATE/NITRITE SENSOR PROTEIN NARX-RELATED"/>
    <property type="match status" value="1"/>
</dbReference>
<dbReference type="Gene3D" id="3.30.565.10">
    <property type="entry name" value="Histidine kinase-like ATPase, C-terminal domain"/>
    <property type="match status" value="1"/>
</dbReference>
<dbReference type="Pfam" id="PF02518">
    <property type="entry name" value="HATPase_c"/>
    <property type="match status" value="1"/>
</dbReference>
<evidence type="ECO:0000313" key="11">
    <source>
        <dbReference type="EMBL" id="GLL05570.1"/>
    </source>
</evidence>
<evidence type="ECO:0000256" key="4">
    <source>
        <dbReference type="ARBA" id="ARBA00022679"/>
    </source>
</evidence>
<dbReference type="InterPro" id="IPR050482">
    <property type="entry name" value="Sensor_HK_TwoCompSys"/>
</dbReference>
<dbReference type="Pfam" id="PF07730">
    <property type="entry name" value="HisKA_3"/>
    <property type="match status" value="1"/>
</dbReference>
<evidence type="ECO:0000313" key="12">
    <source>
        <dbReference type="Proteomes" id="UP001143480"/>
    </source>
</evidence>
<keyword evidence="7" id="KW-0067">ATP-binding</keyword>
<dbReference type="Proteomes" id="UP001143480">
    <property type="component" value="Unassembled WGS sequence"/>
</dbReference>
<dbReference type="EMBL" id="BSFP01000060">
    <property type="protein sequence ID" value="GLL05570.1"/>
    <property type="molecule type" value="Genomic_DNA"/>
</dbReference>